<reference evidence="1" key="1">
    <citation type="journal article" date="2015" name="Nature">
        <title>Complex archaea that bridge the gap between prokaryotes and eukaryotes.</title>
        <authorList>
            <person name="Spang A."/>
            <person name="Saw J.H."/>
            <person name="Jorgensen S.L."/>
            <person name="Zaremba-Niedzwiedzka K."/>
            <person name="Martijn J."/>
            <person name="Lind A.E."/>
            <person name="van Eijk R."/>
            <person name="Schleper C."/>
            <person name="Guy L."/>
            <person name="Ettema T.J."/>
        </authorList>
    </citation>
    <scope>NUCLEOTIDE SEQUENCE</scope>
</reference>
<accession>A0A0F9BTS5</accession>
<evidence type="ECO:0000313" key="1">
    <source>
        <dbReference type="EMBL" id="KKK93819.1"/>
    </source>
</evidence>
<protein>
    <submittedName>
        <fullName evidence="1">Uncharacterized protein</fullName>
    </submittedName>
</protein>
<feature type="non-terminal residue" evidence="1">
    <location>
        <position position="1"/>
    </location>
</feature>
<comment type="caution">
    <text evidence="1">The sequence shown here is derived from an EMBL/GenBank/DDBJ whole genome shotgun (WGS) entry which is preliminary data.</text>
</comment>
<dbReference type="EMBL" id="LAZR01047613">
    <property type="protein sequence ID" value="KKK93819.1"/>
    <property type="molecule type" value="Genomic_DNA"/>
</dbReference>
<gene>
    <name evidence="1" type="ORF">LCGC14_2689100</name>
</gene>
<dbReference type="Gene3D" id="1.20.120.330">
    <property type="entry name" value="Nucleotidyltransferases domain 2"/>
    <property type="match status" value="1"/>
</dbReference>
<dbReference type="AlphaFoldDB" id="A0A0F9BTS5"/>
<organism evidence="1">
    <name type="scientific">marine sediment metagenome</name>
    <dbReference type="NCBI Taxonomy" id="412755"/>
    <lineage>
        <taxon>unclassified sequences</taxon>
        <taxon>metagenomes</taxon>
        <taxon>ecological metagenomes</taxon>
    </lineage>
</organism>
<sequence length="206" mass="24765">SKREECGFIAQIKNAYMCNQCDTMYDKHKMANWNWSNTGYGNCPVGEEIPEETPKEYQERLWSLILEYQEDFLGECISQKHYLEAIGTLSIQIYEQLRFLITKKIKGLGSIPLDRRNRRYNVTLEVIKAMKDYQLCRYSLIYDLISESEFEDLEKFREMRNDFTHSFDRRDNHTEQEIIEQMDKIKVIERRISEIVKRYNILDNLS</sequence>
<proteinExistence type="predicted"/>
<name>A0A0F9BTS5_9ZZZZ</name>